<evidence type="ECO:0000256" key="2">
    <source>
        <dbReference type="ARBA" id="ARBA00022801"/>
    </source>
</evidence>
<organism evidence="3">
    <name type="scientific">uncultured marine type-A Synechococcus 4O4</name>
    <dbReference type="NCBI Taxonomy" id="359139"/>
    <lineage>
        <taxon>Bacteria</taxon>
        <taxon>Bacillati</taxon>
        <taxon>Cyanobacteriota</taxon>
        <taxon>Cyanophyceae</taxon>
        <taxon>Synechococcales</taxon>
        <taxon>Synechococcaceae</taxon>
        <taxon>Synechococcus</taxon>
        <taxon>environmental samples</taxon>
    </lineage>
</organism>
<evidence type="ECO:0000256" key="1">
    <source>
        <dbReference type="ARBA" id="ARBA00008023"/>
    </source>
</evidence>
<proteinExistence type="inferred from homology"/>
<dbReference type="InterPro" id="IPR029001">
    <property type="entry name" value="ITPase-like_fam"/>
</dbReference>
<dbReference type="GO" id="GO:0047429">
    <property type="term" value="F:nucleoside triphosphate diphosphatase activity"/>
    <property type="evidence" value="ECO:0007669"/>
    <property type="project" value="InterPro"/>
</dbReference>
<protein>
    <submittedName>
        <fullName evidence="3">Ham1-like protein</fullName>
    </submittedName>
</protein>
<dbReference type="AlphaFoldDB" id="Q0QM76"/>
<dbReference type="CDD" id="cd00515">
    <property type="entry name" value="HAM1"/>
    <property type="match status" value="1"/>
</dbReference>
<dbReference type="EMBL" id="DQ284919">
    <property type="protein sequence ID" value="ABB92185.1"/>
    <property type="molecule type" value="Genomic_DNA"/>
</dbReference>
<keyword evidence="2" id="KW-0378">Hydrolase</keyword>
<name>Q0QM76_9SYNE</name>
<evidence type="ECO:0000313" key="3">
    <source>
        <dbReference type="EMBL" id="ABB92185.1"/>
    </source>
</evidence>
<dbReference type="PANTHER" id="PTHR11067:SF9">
    <property type="entry name" value="INOSINE TRIPHOSPHATE PYROPHOSPHATASE"/>
    <property type="match status" value="1"/>
</dbReference>
<dbReference type="SUPFAM" id="SSF52972">
    <property type="entry name" value="ITPase-like"/>
    <property type="match status" value="1"/>
</dbReference>
<sequence>MRRLIIATGNPIKVAEIEAMLGPLPLEVQRQPSYLDVDETGETYLENASLKASAAALRTNEWALADDSGLEVDALRGAPGLFSARYASGNDAKIQRLLEELKSSPYRSACFRSTMVISDPSGTCVASAEGVCWGELLLKPAYAGGGFESLLWVREARCTYGELNAAQLTRLGSRGKAARALAPDLRRLLNLN</sequence>
<dbReference type="InterPro" id="IPR002637">
    <property type="entry name" value="RdgB/HAM1"/>
</dbReference>
<dbReference type="Gene3D" id="3.90.950.10">
    <property type="match status" value="1"/>
</dbReference>
<reference evidence="3" key="1">
    <citation type="journal article" date="2006" name="Mar. Ecol. Prog. Ser.">
        <title>Gene diversity and organization in rbcL-containing genome fragments from uncultivated Synechococcus in the Gulf of Mexico.</title>
        <authorList>
            <person name="John D.E."/>
            <person name="Wawrik B."/>
            <person name="Tabita F.R."/>
            <person name="Paul J.H."/>
        </authorList>
    </citation>
    <scope>NUCLEOTIDE SEQUENCE</scope>
</reference>
<gene>
    <name evidence="3" type="primary">ham1</name>
</gene>
<dbReference type="Pfam" id="PF01725">
    <property type="entry name" value="Ham1p_like"/>
    <property type="match status" value="1"/>
</dbReference>
<dbReference type="PANTHER" id="PTHR11067">
    <property type="entry name" value="INOSINE TRIPHOSPHATE PYROPHOSPHATASE/HAM1 PROTEIN"/>
    <property type="match status" value="1"/>
</dbReference>
<dbReference type="GO" id="GO:0009143">
    <property type="term" value="P:nucleoside triphosphate catabolic process"/>
    <property type="evidence" value="ECO:0007669"/>
    <property type="project" value="InterPro"/>
</dbReference>
<comment type="similarity">
    <text evidence="1">Belongs to the HAM1 NTPase family.</text>
</comment>
<accession>Q0QM76</accession>
<dbReference type="GO" id="GO:0005829">
    <property type="term" value="C:cytosol"/>
    <property type="evidence" value="ECO:0007669"/>
    <property type="project" value="TreeGrafter"/>
</dbReference>